<keyword evidence="2" id="KW-0732">Signal</keyword>
<evidence type="ECO:0000313" key="4">
    <source>
        <dbReference type="Ensembl" id="ENSCJPP00005020881.1"/>
    </source>
</evidence>
<accession>A0A8C2YEM7</accession>
<dbReference type="PANTHER" id="PTHR11422:SF12">
    <property type="entry name" value="MICROFIBRIL-ASSOCIATED GLYCOPROTEIN 3"/>
    <property type="match status" value="1"/>
</dbReference>
<dbReference type="PANTHER" id="PTHR11422">
    <property type="entry name" value="T-CELL SURFACE GLYCOPROTEIN CD4"/>
    <property type="match status" value="1"/>
</dbReference>
<evidence type="ECO:0000256" key="2">
    <source>
        <dbReference type="SAM" id="SignalP"/>
    </source>
</evidence>
<dbReference type="GO" id="GO:0042289">
    <property type="term" value="F:MHC class II protein binding"/>
    <property type="evidence" value="ECO:0007669"/>
    <property type="project" value="TreeGrafter"/>
</dbReference>
<dbReference type="InterPro" id="IPR036179">
    <property type="entry name" value="Ig-like_dom_sf"/>
</dbReference>
<dbReference type="GO" id="GO:0045121">
    <property type="term" value="C:membrane raft"/>
    <property type="evidence" value="ECO:0007669"/>
    <property type="project" value="TreeGrafter"/>
</dbReference>
<dbReference type="SMART" id="SM00409">
    <property type="entry name" value="IG"/>
    <property type="match status" value="3"/>
</dbReference>
<feature type="domain" description="Ig-like" evidence="3">
    <location>
        <begin position="353"/>
        <end position="424"/>
    </location>
</feature>
<dbReference type="GO" id="GO:0070374">
    <property type="term" value="P:positive regulation of ERK1 and ERK2 cascade"/>
    <property type="evidence" value="ECO:0007669"/>
    <property type="project" value="TreeGrafter"/>
</dbReference>
<dbReference type="GO" id="GO:1990782">
    <property type="term" value="F:protein tyrosine kinase binding"/>
    <property type="evidence" value="ECO:0007669"/>
    <property type="project" value="TreeGrafter"/>
</dbReference>
<dbReference type="GO" id="GO:0005576">
    <property type="term" value="C:extracellular region"/>
    <property type="evidence" value="ECO:0007669"/>
    <property type="project" value="UniProtKB-SubCell"/>
</dbReference>
<evidence type="ECO:0000259" key="3">
    <source>
        <dbReference type="PROSITE" id="PS50835"/>
    </source>
</evidence>
<dbReference type="Pfam" id="PF00047">
    <property type="entry name" value="ig"/>
    <property type="match status" value="1"/>
</dbReference>
<reference evidence="4" key="3">
    <citation type="submission" date="2025-09" db="UniProtKB">
        <authorList>
            <consortium name="Ensembl"/>
        </authorList>
    </citation>
    <scope>IDENTIFICATION</scope>
</reference>
<feature type="domain" description="Ig-like" evidence="3">
    <location>
        <begin position="26"/>
        <end position="150"/>
    </location>
</feature>
<dbReference type="GO" id="GO:0002250">
    <property type="term" value="P:adaptive immune response"/>
    <property type="evidence" value="ECO:0007669"/>
    <property type="project" value="UniProtKB-KW"/>
</dbReference>
<dbReference type="GeneTree" id="ENSGT00940000168928"/>
<dbReference type="Ensembl" id="ENSCJPT00005028742.1">
    <property type="protein sequence ID" value="ENSCJPP00005020881.1"/>
    <property type="gene ID" value="ENSCJPG00005016750.1"/>
</dbReference>
<reference evidence="4" key="2">
    <citation type="submission" date="2025-08" db="UniProtKB">
        <authorList>
            <consortium name="Ensembl"/>
        </authorList>
    </citation>
    <scope>IDENTIFICATION</scope>
</reference>
<name>A0A8C2YEM7_COTJA</name>
<dbReference type="InterPro" id="IPR013106">
    <property type="entry name" value="Ig_V-set"/>
</dbReference>
<dbReference type="Gene3D" id="2.60.40.10">
    <property type="entry name" value="Immunoglobulins"/>
    <property type="match status" value="3"/>
</dbReference>
<dbReference type="InterPro" id="IPR013151">
    <property type="entry name" value="Immunoglobulin_dom"/>
</dbReference>
<dbReference type="Proteomes" id="UP000694412">
    <property type="component" value="Chromosome 1"/>
</dbReference>
<protein>
    <recommendedName>
        <fullName evidence="3">Ig-like domain-containing protein</fullName>
    </recommendedName>
</protein>
<dbReference type="InterPro" id="IPR003599">
    <property type="entry name" value="Ig_sub"/>
</dbReference>
<evidence type="ECO:0000256" key="1">
    <source>
        <dbReference type="ARBA" id="ARBA00023319"/>
    </source>
</evidence>
<dbReference type="InterPro" id="IPR013783">
    <property type="entry name" value="Ig-like_fold"/>
</dbReference>
<feature type="signal peptide" evidence="2">
    <location>
        <begin position="1"/>
        <end position="29"/>
    </location>
</feature>
<keyword evidence="1" id="KW-0393">Immunoglobulin domain</keyword>
<feature type="domain" description="Ig-like" evidence="3">
    <location>
        <begin position="238"/>
        <end position="328"/>
    </location>
</feature>
<reference evidence="4" key="1">
    <citation type="submission" date="2015-11" db="EMBL/GenBank/DDBJ databases">
        <authorList>
            <consortium name="International Coturnix japonica Genome Analysis Consortium"/>
            <person name="Warren W."/>
            <person name="Burt D.W."/>
            <person name="Antin P.B."/>
            <person name="Lanford R."/>
            <person name="Gros J."/>
            <person name="Wilson R.K."/>
        </authorList>
    </citation>
    <scope>NUCLEOTIDE SEQUENCE [LARGE SCALE GENOMIC DNA]</scope>
</reference>
<dbReference type="Pfam" id="PF07686">
    <property type="entry name" value="V-set"/>
    <property type="match status" value="1"/>
</dbReference>
<dbReference type="PROSITE" id="PS50835">
    <property type="entry name" value="IG_LIKE"/>
    <property type="match status" value="3"/>
</dbReference>
<organism evidence="4 5">
    <name type="scientific">Coturnix japonica</name>
    <name type="common">Japanese quail</name>
    <name type="synonym">Coturnix coturnix japonica</name>
    <dbReference type="NCBI Taxonomy" id="93934"/>
    <lineage>
        <taxon>Eukaryota</taxon>
        <taxon>Metazoa</taxon>
        <taxon>Chordata</taxon>
        <taxon>Craniata</taxon>
        <taxon>Vertebrata</taxon>
        <taxon>Euteleostomi</taxon>
        <taxon>Archelosauria</taxon>
        <taxon>Archosauria</taxon>
        <taxon>Dinosauria</taxon>
        <taxon>Saurischia</taxon>
        <taxon>Theropoda</taxon>
        <taxon>Coelurosauria</taxon>
        <taxon>Aves</taxon>
        <taxon>Neognathae</taxon>
        <taxon>Galloanserae</taxon>
        <taxon>Galliformes</taxon>
        <taxon>Phasianidae</taxon>
        <taxon>Perdicinae</taxon>
        <taxon>Coturnix</taxon>
    </lineage>
</organism>
<keyword evidence="5" id="KW-1185">Reference proteome</keyword>
<dbReference type="GO" id="GO:0042110">
    <property type="term" value="P:T cell activation"/>
    <property type="evidence" value="ECO:0007669"/>
    <property type="project" value="TreeGrafter"/>
</dbReference>
<dbReference type="InterPro" id="IPR007110">
    <property type="entry name" value="Ig-like_dom"/>
</dbReference>
<dbReference type="SUPFAM" id="SSF48726">
    <property type="entry name" value="Immunoglobulin"/>
    <property type="match status" value="4"/>
</dbReference>
<dbReference type="GO" id="GO:0035723">
    <property type="term" value="P:interleukin-15-mediated signaling pathway"/>
    <property type="evidence" value="ECO:0007669"/>
    <property type="project" value="TreeGrafter"/>
</dbReference>
<proteinExistence type="predicted"/>
<sequence>MDFNLYFVIPTLCSALCLITAGSILPGAAEVENRGQKVWAREGSSALLPCYLSPRKHGKGRKQLSERTSVLWKRHGASAPQDLHVVLEVEYSGLRKTALPMRPRVSVLDSALRNGNFSLCINPVRSDDAGLYEAQVFYNKEIRSCRVELGVVTGRRRWKTLENHLDFRSHHARLMETCWFHNGHPVLTSGASCSMHGAFYIHRPTVSDSGSWHCQLRYADNEIVSATHNLQILGFDGPTNPVVYAAAGSAADLPCTLNHLPSAFGIHVVKAHWSRFAGGHLQNWSILQNQSNRSFPLHLPVVGLGDAGRYSCAVTVDNKMLRRDMTLAVITGEKKDRVAFSFAAVTPGIQGPVSEGSHLLLTCSLTHPQGHEHFQWKRLSSASADKKLTVATSHNLKDSRVQTGPTLEIPQVSQKDVGIWECSVYGPEGRLGAVEYGLQITGTVSRTSETSPFFSPCSVPLITSSLGLNPPLTDSHLIVLLS</sequence>
<dbReference type="GO" id="GO:0009897">
    <property type="term" value="C:external side of plasma membrane"/>
    <property type="evidence" value="ECO:0007669"/>
    <property type="project" value="TreeGrafter"/>
</dbReference>
<dbReference type="AlphaFoldDB" id="A0A8C2YEM7"/>
<evidence type="ECO:0000313" key="5">
    <source>
        <dbReference type="Proteomes" id="UP000694412"/>
    </source>
</evidence>
<feature type="chain" id="PRO_5046848650" description="Ig-like domain-containing protein" evidence="2">
    <location>
        <begin position="30"/>
        <end position="482"/>
    </location>
</feature>